<keyword evidence="10" id="KW-1185">Reference proteome</keyword>
<dbReference type="Proteomes" id="UP001152798">
    <property type="component" value="Chromosome 5"/>
</dbReference>
<evidence type="ECO:0000256" key="3">
    <source>
        <dbReference type="ARBA" id="ARBA00022692"/>
    </source>
</evidence>
<gene>
    <name evidence="9" type="ORF">NEZAVI_LOCUS10877</name>
</gene>
<dbReference type="PROSITE" id="PS50216">
    <property type="entry name" value="DHHC"/>
    <property type="match status" value="1"/>
</dbReference>
<comment type="domain">
    <text evidence="7">The DHHC domain is required for palmitoyltransferase activity.</text>
</comment>
<dbReference type="AlphaFoldDB" id="A0A9P0HHQ0"/>
<evidence type="ECO:0000259" key="8">
    <source>
        <dbReference type="Pfam" id="PF01529"/>
    </source>
</evidence>
<evidence type="ECO:0000256" key="2">
    <source>
        <dbReference type="ARBA" id="ARBA00022679"/>
    </source>
</evidence>
<sequence length="328" mass="38195">MPPGTSIRTPNTFCGQIIHSVKWVPVVFLMCIVAWSYYAYVFQLCILTVKTFFEKLIYLIIYHFLLVIFLWTYWLTIFTPPATVPRKFLLPPEEFEKMGRTTDETAQRNILENFARTLHVVNRTLNGAVRFCEKCQVVKPDRAHHCSVCGVCILKMDHHCPWVNNCVSFTNYKFFLLFLGYAFLYCFFIDITSLQYFILFWKDLQGNLENSSKFHILFLFVVAAMFCTSLASLFIYHLILVGKNRTTLEAFRHPVFIIRGPDKNGFNLGTMNNFQEVFGDRTLLWFIPVFTSLGDGINYPLKIYSEDTDHLLGPRWEDEEAGSSSLLH</sequence>
<dbReference type="EC" id="2.3.1.225" evidence="7"/>
<name>A0A9P0HHQ0_NEZVI</name>
<proteinExistence type="inferred from homology"/>
<comment type="similarity">
    <text evidence="7">Belongs to the DHHC palmitoyltransferase family.</text>
</comment>
<accession>A0A9P0HHQ0</accession>
<evidence type="ECO:0000256" key="7">
    <source>
        <dbReference type="RuleBase" id="RU079119"/>
    </source>
</evidence>
<protein>
    <recommendedName>
        <fullName evidence="7">Palmitoyltransferase</fullName>
        <ecNumber evidence="7">2.3.1.225</ecNumber>
    </recommendedName>
</protein>
<dbReference type="Pfam" id="PF01529">
    <property type="entry name" value="DHHC"/>
    <property type="match status" value="1"/>
</dbReference>
<comment type="subcellular location">
    <subcellularLocation>
        <location evidence="1">Membrane</location>
        <topology evidence="1">Multi-pass membrane protein</topology>
    </subcellularLocation>
</comment>
<organism evidence="9 10">
    <name type="scientific">Nezara viridula</name>
    <name type="common">Southern green stink bug</name>
    <name type="synonym">Cimex viridulus</name>
    <dbReference type="NCBI Taxonomy" id="85310"/>
    <lineage>
        <taxon>Eukaryota</taxon>
        <taxon>Metazoa</taxon>
        <taxon>Ecdysozoa</taxon>
        <taxon>Arthropoda</taxon>
        <taxon>Hexapoda</taxon>
        <taxon>Insecta</taxon>
        <taxon>Pterygota</taxon>
        <taxon>Neoptera</taxon>
        <taxon>Paraneoptera</taxon>
        <taxon>Hemiptera</taxon>
        <taxon>Heteroptera</taxon>
        <taxon>Panheteroptera</taxon>
        <taxon>Pentatomomorpha</taxon>
        <taxon>Pentatomoidea</taxon>
        <taxon>Pentatomidae</taxon>
        <taxon>Pentatominae</taxon>
        <taxon>Nezara</taxon>
    </lineage>
</organism>
<keyword evidence="3 7" id="KW-0812">Transmembrane</keyword>
<dbReference type="EMBL" id="OV725081">
    <property type="protein sequence ID" value="CAH1401942.1"/>
    <property type="molecule type" value="Genomic_DNA"/>
</dbReference>
<keyword evidence="4 7" id="KW-1133">Transmembrane helix</keyword>
<evidence type="ECO:0000256" key="6">
    <source>
        <dbReference type="ARBA" id="ARBA00023315"/>
    </source>
</evidence>
<dbReference type="InterPro" id="IPR039859">
    <property type="entry name" value="PFA4/ZDH16/20/ERF2-like"/>
</dbReference>
<keyword evidence="2 7" id="KW-0808">Transferase</keyword>
<dbReference type="OrthoDB" id="9909019at2759"/>
<evidence type="ECO:0000313" key="9">
    <source>
        <dbReference type="EMBL" id="CAH1401942.1"/>
    </source>
</evidence>
<feature type="domain" description="Palmitoyltransferase DHHC" evidence="8">
    <location>
        <begin position="130"/>
        <end position="252"/>
    </location>
</feature>
<feature type="transmembrane region" description="Helical" evidence="7">
    <location>
        <begin position="174"/>
        <end position="202"/>
    </location>
</feature>
<dbReference type="GO" id="GO:0019706">
    <property type="term" value="F:protein-cysteine S-palmitoyltransferase activity"/>
    <property type="evidence" value="ECO:0007669"/>
    <property type="project" value="UniProtKB-EC"/>
</dbReference>
<dbReference type="PANTHER" id="PTHR12246">
    <property type="entry name" value="PALMITOYLTRANSFERASE ZDHHC16"/>
    <property type="match status" value="1"/>
</dbReference>
<feature type="transmembrane region" description="Helical" evidence="7">
    <location>
        <begin position="56"/>
        <end position="74"/>
    </location>
</feature>
<evidence type="ECO:0000313" key="10">
    <source>
        <dbReference type="Proteomes" id="UP001152798"/>
    </source>
</evidence>
<dbReference type="GO" id="GO:0016020">
    <property type="term" value="C:membrane"/>
    <property type="evidence" value="ECO:0007669"/>
    <property type="project" value="UniProtKB-SubCell"/>
</dbReference>
<evidence type="ECO:0000256" key="1">
    <source>
        <dbReference type="ARBA" id="ARBA00004141"/>
    </source>
</evidence>
<feature type="transmembrane region" description="Helical" evidence="7">
    <location>
        <begin position="26"/>
        <end position="49"/>
    </location>
</feature>
<evidence type="ECO:0000256" key="5">
    <source>
        <dbReference type="ARBA" id="ARBA00023136"/>
    </source>
</evidence>
<dbReference type="InterPro" id="IPR001594">
    <property type="entry name" value="Palmitoyltrfase_DHHC"/>
</dbReference>
<comment type="catalytic activity">
    <reaction evidence="7">
        <text>L-cysteinyl-[protein] + hexadecanoyl-CoA = S-hexadecanoyl-L-cysteinyl-[protein] + CoA</text>
        <dbReference type="Rhea" id="RHEA:36683"/>
        <dbReference type="Rhea" id="RHEA-COMP:10131"/>
        <dbReference type="Rhea" id="RHEA-COMP:11032"/>
        <dbReference type="ChEBI" id="CHEBI:29950"/>
        <dbReference type="ChEBI" id="CHEBI:57287"/>
        <dbReference type="ChEBI" id="CHEBI:57379"/>
        <dbReference type="ChEBI" id="CHEBI:74151"/>
        <dbReference type="EC" id="2.3.1.225"/>
    </reaction>
</comment>
<keyword evidence="6 7" id="KW-0012">Acyltransferase</keyword>
<reference evidence="9" key="1">
    <citation type="submission" date="2022-01" db="EMBL/GenBank/DDBJ databases">
        <authorList>
            <person name="King R."/>
        </authorList>
    </citation>
    <scope>NUCLEOTIDE SEQUENCE</scope>
</reference>
<feature type="transmembrane region" description="Helical" evidence="7">
    <location>
        <begin position="214"/>
        <end position="239"/>
    </location>
</feature>
<keyword evidence="5 7" id="KW-0472">Membrane</keyword>
<evidence type="ECO:0000256" key="4">
    <source>
        <dbReference type="ARBA" id="ARBA00022989"/>
    </source>
</evidence>